<accession>A0A1Q9AF59</accession>
<comment type="caution">
    <text evidence="2">The sequence shown here is derived from an EMBL/GenBank/DDBJ whole genome shotgun (WGS) entry which is preliminary data.</text>
</comment>
<dbReference type="EMBL" id="MSPX01000008">
    <property type="protein sequence ID" value="OQP86332.1"/>
    <property type="molecule type" value="Genomic_DNA"/>
</dbReference>
<reference evidence="3" key="2">
    <citation type="submission" date="2016-12" db="EMBL/GenBank/DDBJ databases">
        <authorList>
            <person name="Zhang X."/>
            <person name="Zhao J."/>
        </authorList>
    </citation>
    <scope>NUCLEOTIDE SEQUENCE</scope>
    <source>
        <strain evidence="3">RD15</strain>
    </source>
</reference>
<gene>
    <name evidence="2" type="ORF">BJF92_05535</name>
    <name evidence="3" type="ORF">BTR14_11680</name>
</gene>
<feature type="region of interest" description="Disordered" evidence="1">
    <location>
        <begin position="1"/>
        <end position="29"/>
    </location>
</feature>
<evidence type="ECO:0000313" key="5">
    <source>
        <dbReference type="Proteomes" id="UP000192652"/>
    </source>
</evidence>
<dbReference type="AlphaFoldDB" id="A0A1Q9AF59"/>
<evidence type="ECO:0000313" key="3">
    <source>
        <dbReference type="EMBL" id="OQP86332.1"/>
    </source>
</evidence>
<reference evidence="3 5" key="3">
    <citation type="journal article" date="2017" name="Antonie Van Leeuwenhoek">
        <title>Rhizobium rhizosphaerae sp. nov., a novel species isolated from rice rhizosphere.</title>
        <authorList>
            <person name="Zhao J.J."/>
            <person name="Zhang J."/>
            <person name="Zhang R.J."/>
            <person name="Zhang C.W."/>
            <person name="Yin H.Q."/>
            <person name="Zhang X.X."/>
        </authorList>
    </citation>
    <scope>NUCLEOTIDE SEQUENCE [LARGE SCALE GENOMIC DNA]</scope>
    <source>
        <strain evidence="3 5">RD15</strain>
    </source>
</reference>
<dbReference type="EMBL" id="MKIO01000039">
    <property type="protein sequence ID" value="OLP53615.1"/>
    <property type="molecule type" value="Genomic_DNA"/>
</dbReference>
<dbReference type="Proteomes" id="UP000186143">
    <property type="component" value="Unassembled WGS sequence"/>
</dbReference>
<sequence>MSVHEGSAAVAIIPAGTRQAEDKQEAAGQRPVCSVKRNLGERMTCSAQRPFMPMIKTSL</sequence>
<proteinExistence type="predicted"/>
<evidence type="ECO:0000256" key="1">
    <source>
        <dbReference type="SAM" id="MobiDB-lite"/>
    </source>
</evidence>
<reference evidence="2 4" key="1">
    <citation type="submission" date="2016-09" db="EMBL/GenBank/DDBJ databases">
        <title>Rhizobium sp. nov., a novel species isolated from the rice rhizosphere.</title>
        <authorList>
            <person name="Zhao J."/>
            <person name="Zhang X."/>
        </authorList>
    </citation>
    <scope>NUCLEOTIDE SEQUENCE [LARGE SCALE GENOMIC DNA]</scope>
    <source>
        <strain evidence="2 4">MH17</strain>
    </source>
</reference>
<organism evidence="2 4">
    <name type="scientific">Xaviernesmea rhizosphaerae</name>
    <dbReference type="NCBI Taxonomy" id="1672749"/>
    <lineage>
        <taxon>Bacteria</taxon>
        <taxon>Pseudomonadati</taxon>
        <taxon>Pseudomonadota</taxon>
        <taxon>Alphaproteobacteria</taxon>
        <taxon>Hyphomicrobiales</taxon>
        <taxon>Rhizobiaceae</taxon>
        <taxon>Rhizobium/Agrobacterium group</taxon>
        <taxon>Xaviernesmea</taxon>
    </lineage>
</organism>
<name>A0A1Q9AF59_9HYPH</name>
<evidence type="ECO:0000313" key="2">
    <source>
        <dbReference type="EMBL" id="OLP53615.1"/>
    </source>
</evidence>
<protein>
    <submittedName>
        <fullName evidence="2">Uncharacterized protein</fullName>
    </submittedName>
</protein>
<dbReference type="Proteomes" id="UP000192652">
    <property type="component" value="Unassembled WGS sequence"/>
</dbReference>
<keyword evidence="5" id="KW-1185">Reference proteome</keyword>
<evidence type="ECO:0000313" key="4">
    <source>
        <dbReference type="Proteomes" id="UP000186143"/>
    </source>
</evidence>